<evidence type="ECO:0000313" key="1">
    <source>
        <dbReference type="EMBL" id="KAI0043729.1"/>
    </source>
</evidence>
<evidence type="ECO:0000313" key="2">
    <source>
        <dbReference type="Proteomes" id="UP000814033"/>
    </source>
</evidence>
<sequence>MSPVRRAARSARSRKALDTPAPPQVNTKASRADCLAIGKVAEAAERWDDVIAQVKNIISYSNAHLNIEERNLLSVAYKNKTGALRTSWRTVDTLAKHAAALAAAGRNVPLREQALLRRQREKIEGELAAACEELLDMLKNELVPAAGVGEERVFYYKMQGDYYRYVTEFSTRPPHAAYATRSLDAYTAAYKHAVGTLAPWHPTRLGLALNFAVFFRDVRASPERACHLAKHAFDEAVARLDELDAMPEQTVKDAVMILQLLRDDLILWSGEMATMDREEEERKQQPEKR</sequence>
<proteinExistence type="predicted"/>
<comment type="caution">
    <text evidence="1">The sequence shown here is derived from an EMBL/GenBank/DDBJ whole genome shotgun (WGS) entry which is preliminary data.</text>
</comment>
<protein>
    <submittedName>
        <fullName evidence="1">14-3-3 protein</fullName>
    </submittedName>
</protein>
<reference evidence="1" key="2">
    <citation type="journal article" date="2022" name="New Phytol.">
        <title>Evolutionary transition to the ectomycorrhizal habit in the genomes of a hyperdiverse lineage of mushroom-forming fungi.</title>
        <authorList>
            <person name="Looney B."/>
            <person name="Miyauchi S."/>
            <person name="Morin E."/>
            <person name="Drula E."/>
            <person name="Courty P.E."/>
            <person name="Kohler A."/>
            <person name="Kuo A."/>
            <person name="LaButti K."/>
            <person name="Pangilinan J."/>
            <person name="Lipzen A."/>
            <person name="Riley R."/>
            <person name="Andreopoulos W."/>
            <person name="He G."/>
            <person name="Johnson J."/>
            <person name="Nolan M."/>
            <person name="Tritt A."/>
            <person name="Barry K.W."/>
            <person name="Grigoriev I.V."/>
            <person name="Nagy L.G."/>
            <person name="Hibbett D."/>
            <person name="Henrissat B."/>
            <person name="Matheny P.B."/>
            <person name="Labbe J."/>
            <person name="Martin F.M."/>
        </authorList>
    </citation>
    <scope>NUCLEOTIDE SEQUENCE</scope>
    <source>
        <strain evidence="1">FP105234-sp</strain>
    </source>
</reference>
<dbReference type="EMBL" id="MU276006">
    <property type="protein sequence ID" value="KAI0043729.1"/>
    <property type="molecule type" value="Genomic_DNA"/>
</dbReference>
<keyword evidence="2" id="KW-1185">Reference proteome</keyword>
<gene>
    <name evidence="1" type="ORF">FA95DRAFT_1597786</name>
</gene>
<accession>A0ACB8RHT9</accession>
<dbReference type="Proteomes" id="UP000814033">
    <property type="component" value="Unassembled WGS sequence"/>
</dbReference>
<reference evidence="1" key="1">
    <citation type="submission" date="2021-02" db="EMBL/GenBank/DDBJ databases">
        <authorList>
            <consortium name="DOE Joint Genome Institute"/>
            <person name="Ahrendt S."/>
            <person name="Looney B.P."/>
            <person name="Miyauchi S."/>
            <person name="Morin E."/>
            <person name="Drula E."/>
            <person name="Courty P.E."/>
            <person name="Chicoki N."/>
            <person name="Fauchery L."/>
            <person name="Kohler A."/>
            <person name="Kuo A."/>
            <person name="Labutti K."/>
            <person name="Pangilinan J."/>
            <person name="Lipzen A."/>
            <person name="Riley R."/>
            <person name="Andreopoulos W."/>
            <person name="He G."/>
            <person name="Johnson J."/>
            <person name="Barry K.W."/>
            <person name="Grigoriev I.V."/>
            <person name="Nagy L."/>
            <person name="Hibbett D."/>
            <person name="Henrissat B."/>
            <person name="Matheny P.B."/>
            <person name="Labbe J."/>
            <person name="Martin F."/>
        </authorList>
    </citation>
    <scope>NUCLEOTIDE SEQUENCE</scope>
    <source>
        <strain evidence="1">FP105234-sp</strain>
    </source>
</reference>
<name>A0ACB8RHT9_9AGAM</name>
<organism evidence="1 2">
    <name type="scientific">Auriscalpium vulgare</name>
    <dbReference type="NCBI Taxonomy" id="40419"/>
    <lineage>
        <taxon>Eukaryota</taxon>
        <taxon>Fungi</taxon>
        <taxon>Dikarya</taxon>
        <taxon>Basidiomycota</taxon>
        <taxon>Agaricomycotina</taxon>
        <taxon>Agaricomycetes</taxon>
        <taxon>Russulales</taxon>
        <taxon>Auriscalpiaceae</taxon>
        <taxon>Auriscalpium</taxon>
    </lineage>
</organism>